<name>A0AAV6VCT0_9ARAC</name>
<comment type="caution">
    <text evidence="2">The sequence shown here is derived from an EMBL/GenBank/DDBJ whole genome shotgun (WGS) entry which is preliminary data.</text>
</comment>
<evidence type="ECO:0000313" key="2">
    <source>
        <dbReference type="EMBL" id="KAG8194472.1"/>
    </source>
</evidence>
<dbReference type="PANTHER" id="PTHR21580">
    <property type="entry name" value="SHIPPO-1-RELATED"/>
    <property type="match status" value="1"/>
</dbReference>
<feature type="compositionally biased region" description="Acidic residues" evidence="1">
    <location>
        <begin position="19"/>
        <end position="30"/>
    </location>
</feature>
<evidence type="ECO:0000313" key="3">
    <source>
        <dbReference type="Proteomes" id="UP000827092"/>
    </source>
</evidence>
<dbReference type="InterPro" id="IPR051291">
    <property type="entry name" value="CIMAP"/>
</dbReference>
<feature type="region of interest" description="Disordered" evidence="1">
    <location>
        <begin position="133"/>
        <end position="158"/>
    </location>
</feature>
<organism evidence="2 3">
    <name type="scientific">Oedothorax gibbosus</name>
    <dbReference type="NCBI Taxonomy" id="931172"/>
    <lineage>
        <taxon>Eukaryota</taxon>
        <taxon>Metazoa</taxon>
        <taxon>Ecdysozoa</taxon>
        <taxon>Arthropoda</taxon>
        <taxon>Chelicerata</taxon>
        <taxon>Arachnida</taxon>
        <taxon>Araneae</taxon>
        <taxon>Araneomorphae</taxon>
        <taxon>Entelegynae</taxon>
        <taxon>Araneoidea</taxon>
        <taxon>Linyphiidae</taxon>
        <taxon>Erigoninae</taxon>
        <taxon>Oedothorax</taxon>
    </lineage>
</organism>
<dbReference type="InterPro" id="IPR010736">
    <property type="entry name" value="SHIPPO-rpt"/>
</dbReference>
<dbReference type="AlphaFoldDB" id="A0AAV6VCT0"/>
<dbReference type="EMBL" id="JAFNEN010000102">
    <property type="protein sequence ID" value="KAG8194472.1"/>
    <property type="molecule type" value="Genomic_DNA"/>
</dbReference>
<reference evidence="2 3" key="1">
    <citation type="journal article" date="2022" name="Nat. Ecol. Evol.">
        <title>A masculinizing supergene underlies an exaggerated male reproductive morph in a spider.</title>
        <authorList>
            <person name="Hendrickx F."/>
            <person name="De Corte Z."/>
            <person name="Sonet G."/>
            <person name="Van Belleghem S.M."/>
            <person name="Kostlbacher S."/>
            <person name="Vangestel C."/>
        </authorList>
    </citation>
    <scope>NUCLEOTIDE SEQUENCE [LARGE SCALE GENOMIC DNA]</scope>
    <source>
        <strain evidence="2">W744_W776</strain>
    </source>
</reference>
<dbReference type="PANTHER" id="PTHR21580:SF28">
    <property type="entry name" value="BOREALIN N-TERMINAL DOMAIN-CONTAINING PROTEIN-RELATED"/>
    <property type="match status" value="1"/>
</dbReference>
<accession>A0AAV6VCT0</accession>
<protein>
    <submittedName>
        <fullName evidence="2">Uncharacterized protein</fullName>
    </submittedName>
</protein>
<dbReference type="Proteomes" id="UP000827092">
    <property type="component" value="Unassembled WGS sequence"/>
</dbReference>
<dbReference type="Pfam" id="PF07004">
    <property type="entry name" value="SHIPPO-rpt"/>
    <property type="match status" value="3"/>
</dbReference>
<gene>
    <name evidence="2" type="ORF">JTE90_013230</name>
</gene>
<feature type="region of interest" description="Disordered" evidence="1">
    <location>
        <begin position="1"/>
        <end position="34"/>
    </location>
</feature>
<keyword evidence="3" id="KW-1185">Reference proteome</keyword>
<dbReference type="GO" id="GO:0005856">
    <property type="term" value="C:cytoskeleton"/>
    <property type="evidence" value="ECO:0007669"/>
    <property type="project" value="TreeGrafter"/>
</dbReference>
<proteinExistence type="predicted"/>
<evidence type="ECO:0000256" key="1">
    <source>
        <dbReference type="SAM" id="MobiDB-lite"/>
    </source>
</evidence>
<feature type="compositionally biased region" description="Basic and acidic residues" evidence="1">
    <location>
        <begin position="1"/>
        <end position="17"/>
    </location>
</feature>
<sequence length="306" mass="33290">MSNQDENFKDPNKKSSEENYSEEEIVDEVDPYPLPTNQDYLSYYVYQNEWKPTKPLGPISAMWNNPGPGIVNLPPTIGAEGHDPTKPKAPGYKIGMKHSRAADPGLGMGPGPGKYNTHGLTNMGKDRNKGPVFGTAPRFKYRDSTGAQKLPGPSTYDRLKGDKAIYRTGPGFLMPQAKRTGGFAGAKTPAPNAYHLPTAFGPGSTPLSKAPAFSIGKSRRDEFYSKSQSPGPAHYMLPPNNTFMNKSPAFHMATKAGLPTDATSRTPKPGPYAAHLVKFDKFSGPRITFGIRHSPYKVLPGFAMEN</sequence>